<evidence type="ECO:0000313" key="11">
    <source>
        <dbReference type="Proteomes" id="UP000063919"/>
    </source>
</evidence>
<sequence length="136" mass="16148">MSDKNNSKEQKAQEKLKKIQDKKAQKDSKKTLKKEKKEEFTKLFNEFEGHDGTQEGKIKAAKKRKVKKEKEKINYKLAIKEAPIKFLKEVNKIQWSSRKNLGTKFLWVIIFIAIFGVFFFFVDWGFQSLFELIKII</sequence>
<keyword evidence="4" id="KW-0653">Protein transport</keyword>
<keyword evidence="2" id="KW-0813">Transport</keyword>
<dbReference type="GO" id="GO:0008320">
    <property type="term" value="F:protein transmembrane transporter activity"/>
    <property type="evidence" value="ECO:0007669"/>
    <property type="project" value="InterPro"/>
</dbReference>
<evidence type="ECO:0000256" key="2">
    <source>
        <dbReference type="ARBA" id="ARBA00022448"/>
    </source>
</evidence>
<dbReference type="GO" id="GO:0016020">
    <property type="term" value="C:membrane"/>
    <property type="evidence" value="ECO:0007669"/>
    <property type="project" value="UniProtKB-SubCell"/>
</dbReference>
<evidence type="ECO:0000256" key="3">
    <source>
        <dbReference type="ARBA" id="ARBA00022692"/>
    </source>
</evidence>
<dbReference type="GO" id="GO:0006886">
    <property type="term" value="P:intracellular protein transport"/>
    <property type="evidence" value="ECO:0007669"/>
    <property type="project" value="InterPro"/>
</dbReference>
<proteinExistence type="predicted"/>
<comment type="subcellular location">
    <subcellularLocation>
        <location evidence="1">Membrane</location>
    </subcellularLocation>
</comment>
<dbReference type="NCBIfam" id="TIGR00964">
    <property type="entry name" value="secE_bact"/>
    <property type="match status" value="1"/>
</dbReference>
<dbReference type="GO" id="GO:0009306">
    <property type="term" value="P:protein secretion"/>
    <property type="evidence" value="ECO:0007669"/>
    <property type="project" value="InterPro"/>
</dbReference>
<reference evidence="10 11" key="1">
    <citation type="journal article" date="2015" name="Genome Announc.">
        <title>Complete Genome Sequence of Spiroplasma cantharicola CC-1T (DSM 21588), a Bacterium Isolated from Soldier Beetle (Cantharis carolinus).</title>
        <authorList>
            <person name="Lo W.S."/>
            <person name="Liu P.Y."/>
            <person name="Kuo C.H."/>
        </authorList>
    </citation>
    <scope>NUCLEOTIDE SEQUENCE [LARGE SCALE GENOMIC DNA]</scope>
    <source>
        <strain evidence="10 11">CC-1</strain>
    </source>
</reference>
<dbReference type="RefSeq" id="WP_053945725.1">
    <property type="nucleotide sequence ID" value="NZ_CP012622.1"/>
</dbReference>
<dbReference type="Gene3D" id="1.20.5.1030">
    <property type="entry name" value="Preprotein translocase secy subunit"/>
    <property type="match status" value="1"/>
</dbReference>
<dbReference type="InterPro" id="IPR001901">
    <property type="entry name" value="Translocase_SecE/Sec61-g"/>
</dbReference>
<evidence type="ECO:0000256" key="1">
    <source>
        <dbReference type="ARBA" id="ARBA00004370"/>
    </source>
</evidence>
<evidence type="ECO:0000256" key="4">
    <source>
        <dbReference type="ARBA" id="ARBA00022927"/>
    </source>
</evidence>
<dbReference type="InterPro" id="IPR038379">
    <property type="entry name" value="SecE_sf"/>
</dbReference>
<keyword evidence="3 9" id="KW-0812">Transmembrane</keyword>
<dbReference type="GO" id="GO:0006605">
    <property type="term" value="P:protein targeting"/>
    <property type="evidence" value="ECO:0007669"/>
    <property type="project" value="InterPro"/>
</dbReference>
<keyword evidence="5 9" id="KW-1133">Transmembrane helix</keyword>
<dbReference type="Proteomes" id="UP000063919">
    <property type="component" value="Chromosome"/>
</dbReference>
<feature type="transmembrane region" description="Helical" evidence="9">
    <location>
        <begin position="105"/>
        <end position="122"/>
    </location>
</feature>
<evidence type="ECO:0000256" key="7">
    <source>
        <dbReference type="ARBA" id="ARBA00023136"/>
    </source>
</evidence>
<evidence type="ECO:0000256" key="6">
    <source>
        <dbReference type="ARBA" id="ARBA00023010"/>
    </source>
</evidence>
<accession>A0A0M3SJ13</accession>
<dbReference type="InterPro" id="IPR005807">
    <property type="entry name" value="SecE_bac"/>
</dbReference>
<dbReference type="Pfam" id="PF00584">
    <property type="entry name" value="SecE"/>
    <property type="match status" value="1"/>
</dbReference>
<keyword evidence="6" id="KW-0811">Translocation</keyword>
<feature type="region of interest" description="Disordered" evidence="8">
    <location>
        <begin position="1"/>
        <end position="35"/>
    </location>
</feature>
<evidence type="ECO:0000256" key="5">
    <source>
        <dbReference type="ARBA" id="ARBA00022989"/>
    </source>
</evidence>
<keyword evidence="11" id="KW-1185">Reference proteome</keyword>
<protein>
    <submittedName>
        <fullName evidence="10">Preprotein translocase subunit SecE</fullName>
    </submittedName>
</protein>
<evidence type="ECO:0000313" key="10">
    <source>
        <dbReference type="EMBL" id="ALD65944.1"/>
    </source>
</evidence>
<organism evidence="10 11">
    <name type="scientific">Spiroplasma cantharicola</name>
    <dbReference type="NCBI Taxonomy" id="362837"/>
    <lineage>
        <taxon>Bacteria</taxon>
        <taxon>Bacillati</taxon>
        <taxon>Mycoplasmatota</taxon>
        <taxon>Mollicutes</taxon>
        <taxon>Entomoplasmatales</taxon>
        <taxon>Spiroplasmataceae</taxon>
        <taxon>Spiroplasma</taxon>
    </lineage>
</organism>
<dbReference type="PATRIC" id="fig|362837.3.peg.34"/>
<name>A0A0M3SJ13_9MOLU</name>
<keyword evidence="7 9" id="KW-0472">Membrane</keyword>
<evidence type="ECO:0000256" key="8">
    <source>
        <dbReference type="SAM" id="MobiDB-lite"/>
    </source>
</evidence>
<dbReference type="KEGG" id="scj:SCANT_v1c00340"/>
<gene>
    <name evidence="10" type="primary">secE</name>
    <name evidence="10" type="ORF">SCANT_v1c00340</name>
</gene>
<dbReference type="OrthoDB" id="401222at2"/>
<evidence type="ECO:0000256" key="9">
    <source>
        <dbReference type="SAM" id="Phobius"/>
    </source>
</evidence>
<dbReference type="AlphaFoldDB" id="A0A0M3SJ13"/>
<dbReference type="EMBL" id="CP012622">
    <property type="protein sequence ID" value="ALD65944.1"/>
    <property type="molecule type" value="Genomic_DNA"/>
</dbReference>
<dbReference type="STRING" id="362837.SCANT_v1c00340"/>